<organism evidence="1 2">
    <name type="scientific">Vaccinium darrowii</name>
    <dbReference type="NCBI Taxonomy" id="229202"/>
    <lineage>
        <taxon>Eukaryota</taxon>
        <taxon>Viridiplantae</taxon>
        <taxon>Streptophyta</taxon>
        <taxon>Embryophyta</taxon>
        <taxon>Tracheophyta</taxon>
        <taxon>Spermatophyta</taxon>
        <taxon>Magnoliopsida</taxon>
        <taxon>eudicotyledons</taxon>
        <taxon>Gunneridae</taxon>
        <taxon>Pentapetalae</taxon>
        <taxon>asterids</taxon>
        <taxon>Ericales</taxon>
        <taxon>Ericaceae</taxon>
        <taxon>Vaccinioideae</taxon>
        <taxon>Vaccinieae</taxon>
        <taxon>Vaccinium</taxon>
    </lineage>
</organism>
<dbReference type="EMBL" id="CM037155">
    <property type="protein sequence ID" value="KAH7846009.1"/>
    <property type="molecule type" value="Genomic_DNA"/>
</dbReference>
<comment type="caution">
    <text evidence="1">The sequence shown here is derived from an EMBL/GenBank/DDBJ whole genome shotgun (WGS) entry which is preliminary data.</text>
</comment>
<accession>A0ACB7XXJ3</accession>
<protein>
    <submittedName>
        <fullName evidence="1">Uncharacterized protein</fullName>
    </submittedName>
</protein>
<evidence type="ECO:0000313" key="1">
    <source>
        <dbReference type="EMBL" id="KAH7846009.1"/>
    </source>
</evidence>
<keyword evidence="2" id="KW-1185">Reference proteome</keyword>
<dbReference type="Proteomes" id="UP000828048">
    <property type="component" value="Chromosome 5"/>
</dbReference>
<proteinExistence type="predicted"/>
<gene>
    <name evidence="1" type="ORF">Vadar_008590</name>
</gene>
<evidence type="ECO:0000313" key="2">
    <source>
        <dbReference type="Proteomes" id="UP000828048"/>
    </source>
</evidence>
<reference evidence="1 2" key="1">
    <citation type="journal article" date="2021" name="Hortic Res">
        <title>High-quality reference genome and annotation aids understanding of berry development for evergreen blueberry (Vaccinium darrowii).</title>
        <authorList>
            <person name="Yu J."/>
            <person name="Hulse-Kemp A.M."/>
            <person name="Babiker E."/>
            <person name="Staton M."/>
        </authorList>
    </citation>
    <scope>NUCLEOTIDE SEQUENCE [LARGE SCALE GENOMIC DNA]</scope>
    <source>
        <strain evidence="2">cv. NJ 8807/NJ 8810</strain>
        <tissue evidence="1">Young leaf</tissue>
    </source>
</reference>
<name>A0ACB7XXJ3_9ERIC</name>
<sequence>MASIAMHSSTLIIFSIFVITLYFPSPSLAYYSYYPSTPPASQEVCNSTLFPSFCTSIFSTNNNFSSVCDYGRYSLCRSLDTTRNLLSLVESYLENPYALSETDIRALGDCNSLINLNIDFLSTAIQNVDPTDTLPNSQAVDMHTLLSAVLTNHQTCWDGIQSSTTSDIQKALVGPFSDENMQYSVSLALFKQGWVPDATNGRWLQERNLLFNRKAHSRLKIPSRKEKINEPAGVRGRKLLQSGEYVNVNQMVVVRQDGTGDFTTIGDAVAAAPNDMAPGGGYFVIYVVAGVYQEYVSIGKSQTNLMMIGDGIGQTIITGSRSAVDGWTTFNSATFAVVGQGFVAVNITFQNTAGAAKYQAIALRKGADLSAFYSCSFEGYQDTLYTHSLRQFYKDCDIYGTVDFIFGSKRGGCFPKLQYLSAASNGRPVQHHHRAGQDRCESEHGYFDTGLSYHRSRRLGSEHWHPGWVAWSGDFALNTLYYAEYDDNGPGSQTTFRVAWPSSHVISAVDAVNFTVSNFVSGDMWMPSTGVPYSGGLM</sequence>